<evidence type="ECO:0000256" key="7">
    <source>
        <dbReference type="ARBA" id="ARBA00047899"/>
    </source>
</evidence>
<keyword evidence="5" id="KW-0418">Kinase</keyword>
<gene>
    <name evidence="11" type="ORF">CSOJ01_10413</name>
</gene>
<evidence type="ECO:0000256" key="9">
    <source>
        <dbReference type="SAM" id="MobiDB-lite"/>
    </source>
</evidence>
<keyword evidence="12" id="KW-1185">Reference proteome</keyword>
<organism evidence="11 12">
    <name type="scientific">Colletotrichum sojae</name>
    <dbReference type="NCBI Taxonomy" id="2175907"/>
    <lineage>
        <taxon>Eukaryota</taxon>
        <taxon>Fungi</taxon>
        <taxon>Dikarya</taxon>
        <taxon>Ascomycota</taxon>
        <taxon>Pezizomycotina</taxon>
        <taxon>Sordariomycetes</taxon>
        <taxon>Hypocreomycetidae</taxon>
        <taxon>Glomerellales</taxon>
        <taxon>Glomerellaceae</taxon>
        <taxon>Colletotrichum</taxon>
        <taxon>Colletotrichum orchidearum species complex</taxon>
    </lineage>
</organism>
<dbReference type="EMBL" id="WIGN01000217">
    <property type="protein sequence ID" value="KAF6804149.1"/>
    <property type="molecule type" value="Genomic_DNA"/>
</dbReference>
<dbReference type="PANTHER" id="PTHR47634">
    <property type="entry name" value="PROTEIN KINASE DOMAIN-CONTAINING PROTEIN-RELATED"/>
    <property type="match status" value="1"/>
</dbReference>
<keyword evidence="6" id="KW-0067">ATP-binding</keyword>
<feature type="domain" description="Protein kinase" evidence="10">
    <location>
        <begin position="79"/>
        <end position="437"/>
    </location>
</feature>
<dbReference type="GO" id="GO:0050684">
    <property type="term" value="P:regulation of mRNA processing"/>
    <property type="evidence" value="ECO:0007669"/>
    <property type="project" value="TreeGrafter"/>
</dbReference>
<dbReference type="Gene3D" id="3.30.200.20">
    <property type="entry name" value="Phosphorylase Kinase, domain 1"/>
    <property type="match status" value="1"/>
</dbReference>
<dbReference type="GO" id="GO:0005524">
    <property type="term" value="F:ATP binding"/>
    <property type="evidence" value="ECO:0007669"/>
    <property type="project" value="UniProtKB-KW"/>
</dbReference>
<sequence length="443" mass="50006">MVVKNRPPPPPGRPDPRNPDSRRRNAMTGRGASPPRQLPDAVPEELYGEGARLEEETFSWYDPDRWYPVQIGEVFEDRYQVLLKLGFGSASTSWLCRDLQEHTYVTLKVYESKTRQAANEVKVLRYLESLDSKHPGARLVRLAEDTFEVRGRSGPHVCLVMETLGISLADIREMAGGKVPANLLKGLIYGLLLSLDYLHSVAHVVHTDLQDGNIMLSIKDEQTLSDLIEAEWSLPSARKVLPGGRTIYASTGLEIPDRPGDPVITDFGDAQIDDEPFPLEGEVMPDLYRAPEIVLGLTWDEKVDIWALGLLVSYPARETRPKANGGQIWDLFEGKLLFKMRLRDPTSSKAAHFARMVALLGPPPEDLLERGSDWKAFFGEDGRLDIDVEIPQTSLEEEEENLEGEEQASFLAFLRKMLQWRPEDRLSARELMEDAWLRGYADD</sequence>
<evidence type="ECO:0000256" key="8">
    <source>
        <dbReference type="ARBA" id="ARBA00048679"/>
    </source>
</evidence>
<proteinExistence type="predicted"/>
<keyword evidence="2" id="KW-0723">Serine/threonine-protein kinase</keyword>
<dbReference type="GO" id="GO:0000245">
    <property type="term" value="P:spliceosomal complex assembly"/>
    <property type="evidence" value="ECO:0007669"/>
    <property type="project" value="TreeGrafter"/>
</dbReference>
<feature type="compositionally biased region" description="Basic and acidic residues" evidence="9">
    <location>
        <begin position="14"/>
        <end position="23"/>
    </location>
</feature>
<dbReference type="InterPro" id="IPR000719">
    <property type="entry name" value="Prot_kinase_dom"/>
</dbReference>
<evidence type="ECO:0000256" key="3">
    <source>
        <dbReference type="ARBA" id="ARBA00022679"/>
    </source>
</evidence>
<dbReference type="AlphaFoldDB" id="A0A8H6J099"/>
<evidence type="ECO:0000256" key="1">
    <source>
        <dbReference type="ARBA" id="ARBA00012513"/>
    </source>
</evidence>
<comment type="catalytic activity">
    <reaction evidence="8">
        <text>L-seryl-[protein] + ATP = O-phospho-L-seryl-[protein] + ADP + H(+)</text>
        <dbReference type="Rhea" id="RHEA:17989"/>
        <dbReference type="Rhea" id="RHEA-COMP:9863"/>
        <dbReference type="Rhea" id="RHEA-COMP:11604"/>
        <dbReference type="ChEBI" id="CHEBI:15378"/>
        <dbReference type="ChEBI" id="CHEBI:29999"/>
        <dbReference type="ChEBI" id="CHEBI:30616"/>
        <dbReference type="ChEBI" id="CHEBI:83421"/>
        <dbReference type="ChEBI" id="CHEBI:456216"/>
        <dbReference type="EC" id="2.7.11.1"/>
    </reaction>
</comment>
<dbReference type="InterPro" id="IPR011009">
    <property type="entry name" value="Kinase-like_dom_sf"/>
</dbReference>
<dbReference type="EC" id="2.7.11.1" evidence="1"/>
<feature type="compositionally biased region" description="Pro residues" evidence="9">
    <location>
        <begin position="1"/>
        <end position="13"/>
    </location>
</feature>
<reference evidence="11 12" key="1">
    <citation type="journal article" date="2020" name="Phytopathology">
        <title>Genome Sequence Resources of Colletotrichum truncatum, C. plurivorum, C. musicola, and C. sojae: Four Species Pathogenic to Soybean (Glycine max).</title>
        <authorList>
            <person name="Rogerio F."/>
            <person name="Boufleur T.R."/>
            <person name="Ciampi-Guillardi M."/>
            <person name="Sukno S.A."/>
            <person name="Thon M.R."/>
            <person name="Massola Junior N.S."/>
            <person name="Baroncelli R."/>
        </authorList>
    </citation>
    <scope>NUCLEOTIDE SEQUENCE [LARGE SCALE GENOMIC DNA]</scope>
    <source>
        <strain evidence="11 12">LFN0009</strain>
    </source>
</reference>
<dbReference type="Proteomes" id="UP000652219">
    <property type="component" value="Unassembled WGS sequence"/>
</dbReference>
<dbReference type="PROSITE" id="PS50011">
    <property type="entry name" value="PROTEIN_KINASE_DOM"/>
    <property type="match status" value="1"/>
</dbReference>
<evidence type="ECO:0000313" key="11">
    <source>
        <dbReference type="EMBL" id="KAF6804149.1"/>
    </source>
</evidence>
<evidence type="ECO:0000256" key="2">
    <source>
        <dbReference type="ARBA" id="ARBA00022527"/>
    </source>
</evidence>
<evidence type="ECO:0000256" key="5">
    <source>
        <dbReference type="ARBA" id="ARBA00022777"/>
    </source>
</evidence>
<keyword evidence="4" id="KW-0547">Nucleotide-binding</keyword>
<dbReference type="Pfam" id="PF00069">
    <property type="entry name" value="Pkinase"/>
    <property type="match status" value="2"/>
</dbReference>
<accession>A0A8H6J099</accession>
<protein>
    <recommendedName>
        <fullName evidence="1">non-specific serine/threonine protein kinase</fullName>
        <ecNumber evidence="1">2.7.11.1</ecNumber>
    </recommendedName>
</protein>
<name>A0A8H6J099_9PEZI</name>
<comment type="catalytic activity">
    <reaction evidence="7">
        <text>L-threonyl-[protein] + ATP = O-phospho-L-threonyl-[protein] + ADP + H(+)</text>
        <dbReference type="Rhea" id="RHEA:46608"/>
        <dbReference type="Rhea" id="RHEA-COMP:11060"/>
        <dbReference type="Rhea" id="RHEA-COMP:11605"/>
        <dbReference type="ChEBI" id="CHEBI:15378"/>
        <dbReference type="ChEBI" id="CHEBI:30013"/>
        <dbReference type="ChEBI" id="CHEBI:30616"/>
        <dbReference type="ChEBI" id="CHEBI:61977"/>
        <dbReference type="ChEBI" id="CHEBI:456216"/>
        <dbReference type="EC" id="2.7.11.1"/>
    </reaction>
</comment>
<dbReference type="PANTHER" id="PTHR47634:SF9">
    <property type="entry name" value="PROTEIN KINASE DOMAIN-CONTAINING PROTEIN-RELATED"/>
    <property type="match status" value="1"/>
</dbReference>
<comment type="caution">
    <text evidence="11">The sequence shown here is derived from an EMBL/GenBank/DDBJ whole genome shotgun (WGS) entry which is preliminary data.</text>
</comment>
<dbReference type="SUPFAM" id="SSF56112">
    <property type="entry name" value="Protein kinase-like (PK-like)"/>
    <property type="match status" value="1"/>
</dbReference>
<evidence type="ECO:0000313" key="12">
    <source>
        <dbReference type="Proteomes" id="UP000652219"/>
    </source>
</evidence>
<evidence type="ECO:0000259" key="10">
    <source>
        <dbReference type="PROSITE" id="PS50011"/>
    </source>
</evidence>
<dbReference type="SMART" id="SM00220">
    <property type="entry name" value="S_TKc"/>
    <property type="match status" value="1"/>
</dbReference>
<feature type="region of interest" description="Disordered" evidence="9">
    <location>
        <begin position="1"/>
        <end position="41"/>
    </location>
</feature>
<keyword evidence="3" id="KW-0808">Transferase</keyword>
<dbReference type="GO" id="GO:0004674">
    <property type="term" value="F:protein serine/threonine kinase activity"/>
    <property type="evidence" value="ECO:0007669"/>
    <property type="project" value="UniProtKB-KW"/>
</dbReference>
<evidence type="ECO:0000256" key="4">
    <source>
        <dbReference type="ARBA" id="ARBA00022741"/>
    </source>
</evidence>
<dbReference type="InterPro" id="IPR051334">
    <property type="entry name" value="SRPK"/>
</dbReference>
<dbReference type="Gene3D" id="1.10.510.10">
    <property type="entry name" value="Transferase(Phosphotransferase) domain 1"/>
    <property type="match status" value="1"/>
</dbReference>
<evidence type="ECO:0000256" key="6">
    <source>
        <dbReference type="ARBA" id="ARBA00022840"/>
    </source>
</evidence>